<protein>
    <submittedName>
        <fullName evidence="1">Uncharacterized protein</fullName>
    </submittedName>
</protein>
<dbReference type="Proteomes" id="UP001367676">
    <property type="component" value="Unassembled WGS sequence"/>
</dbReference>
<evidence type="ECO:0000313" key="2">
    <source>
        <dbReference type="Proteomes" id="UP001367676"/>
    </source>
</evidence>
<dbReference type="EMBL" id="JBBCAQ010000037">
    <property type="protein sequence ID" value="KAK7573989.1"/>
    <property type="molecule type" value="Genomic_DNA"/>
</dbReference>
<gene>
    <name evidence="1" type="ORF">V9T40_011180</name>
</gene>
<name>A0AAN9XYB5_9HEMI</name>
<comment type="caution">
    <text evidence="1">The sequence shown here is derived from an EMBL/GenBank/DDBJ whole genome shotgun (WGS) entry which is preliminary data.</text>
</comment>
<keyword evidence="2" id="KW-1185">Reference proteome</keyword>
<evidence type="ECO:0000313" key="1">
    <source>
        <dbReference type="EMBL" id="KAK7573989.1"/>
    </source>
</evidence>
<organism evidence="1 2">
    <name type="scientific">Parthenolecanium corni</name>
    <dbReference type="NCBI Taxonomy" id="536013"/>
    <lineage>
        <taxon>Eukaryota</taxon>
        <taxon>Metazoa</taxon>
        <taxon>Ecdysozoa</taxon>
        <taxon>Arthropoda</taxon>
        <taxon>Hexapoda</taxon>
        <taxon>Insecta</taxon>
        <taxon>Pterygota</taxon>
        <taxon>Neoptera</taxon>
        <taxon>Paraneoptera</taxon>
        <taxon>Hemiptera</taxon>
        <taxon>Sternorrhyncha</taxon>
        <taxon>Coccoidea</taxon>
        <taxon>Coccidae</taxon>
        <taxon>Parthenolecanium</taxon>
    </lineage>
</organism>
<dbReference type="AlphaFoldDB" id="A0AAN9XYB5"/>
<reference evidence="1 2" key="1">
    <citation type="submission" date="2024-03" db="EMBL/GenBank/DDBJ databases">
        <title>Adaptation during the transition from Ophiocordyceps entomopathogen to insect associate is accompanied by gene loss and intensified selection.</title>
        <authorList>
            <person name="Ward C.M."/>
            <person name="Onetto C.A."/>
            <person name="Borneman A.R."/>
        </authorList>
    </citation>
    <scope>NUCLEOTIDE SEQUENCE [LARGE SCALE GENOMIC DNA]</scope>
    <source>
        <strain evidence="1">AWRI1</strain>
        <tissue evidence="1">Single Adult Female</tissue>
    </source>
</reference>
<accession>A0AAN9XYB5</accession>
<sequence>MTVVFALELDHGERRGYKAKNAQSVYERERKCEEGKDRRKRKPDCLELQCPVQFAGCALHTHIKSKAVPAVGGAVGELQAQNIKVEQSVPFIILAKRINISCQPLSTVDQPGQPTTFNACVSQTPLEIQLSYVDNANFHSLALHFFNMV</sequence>
<proteinExistence type="predicted"/>